<proteinExistence type="inferred from homology"/>
<dbReference type="GO" id="GO:0006508">
    <property type="term" value="P:proteolysis"/>
    <property type="evidence" value="ECO:0007669"/>
    <property type="project" value="InterPro"/>
</dbReference>
<comment type="similarity">
    <text evidence="1">Belongs to the peptidase S9A family.</text>
</comment>
<dbReference type="SUPFAM" id="SSF53474">
    <property type="entry name" value="alpha/beta-Hydrolases"/>
    <property type="match status" value="1"/>
</dbReference>
<dbReference type="InterPro" id="IPR029058">
    <property type="entry name" value="AB_hydrolase_fold"/>
</dbReference>
<sequence length="380" mass="42243">MDTDSEKVEIDIADGGVVATFGDKTVFLLPPTDTAVVRNIQLVKDYLVVVRWERLATVLYTFSTVDWSKAPSITRFMPARPLVVRISTDGLSMTIEDPVTEPNNFDIDFENMPDEITIPSPLHIVEIPTPSGGLYIQIATPRDLIPSSTERFGQILVTAYAGFGICLPMGFNQHVRSWLDASGSWAQVFARGGGELGHRWHLSGTGPGSLAGAEDILSAVEILRSKTICNKVLCYGFSHGGTQLLRAFLLRPEYFTRLVFWSPVVETCEPRNTWPEPWYLEYGNPKDPAQREAMRLACPTHMLRHMHDEMSHSLAKHSVLFLSSADDDRVSPNQIANFSLELSHFADVKFQQAKLAGHAGLNGNEEATAQHCLLWKFLCG</sequence>
<dbReference type="PANTHER" id="PTHR11757:SF19">
    <property type="entry name" value="PROLYL ENDOPEPTIDASE-LIKE"/>
    <property type="match status" value="1"/>
</dbReference>
<dbReference type="InterPro" id="IPR002470">
    <property type="entry name" value="Peptidase_S9A"/>
</dbReference>
<dbReference type="Proteomes" id="UP000005573">
    <property type="component" value="Unassembled WGS sequence"/>
</dbReference>
<evidence type="ECO:0000313" key="3">
    <source>
        <dbReference type="EMBL" id="EFU79560.1"/>
    </source>
</evidence>
<dbReference type="Gene3D" id="3.40.50.1820">
    <property type="entry name" value="alpha/beta hydrolase"/>
    <property type="match status" value="1"/>
</dbReference>
<reference evidence="3 4" key="1">
    <citation type="submission" date="2010-12" db="EMBL/GenBank/DDBJ databases">
        <authorList>
            <person name="Muzny D."/>
            <person name="Qin X."/>
            <person name="Deng J."/>
            <person name="Jiang H."/>
            <person name="Liu Y."/>
            <person name="Qu J."/>
            <person name="Song X.-Z."/>
            <person name="Zhang L."/>
            <person name="Thornton R."/>
            <person name="Coyle M."/>
            <person name="Francisco L."/>
            <person name="Jackson L."/>
            <person name="Javaid M."/>
            <person name="Korchina V."/>
            <person name="Kovar C."/>
            <person name="Mata R."/>
            <person name="Mathew T."/>
            <person name="Ngo R."/>
            <person name="Nguyen L."/>
            <person name="Nguyen N."/>
            <person name="Okwuonu G."/>
            <person name="Ongeri F."/>
            <person name="Pham C."/>
            <person name="Simmons D."/>
            <person name="Wilczek-Boney K."/>
            <person name="Hale W."/>
            <person name="Jakkamsetti A."/>
            <person name="Pham P."/>
            <person name="Ruth R."/>
            <person name="San Lucas F."/>
            <person name="Warren J."/>
            <person name="Zhang J."/>
            <person name="Zhao Z."/>
            <person name="Zhou C."/>
            <person name="Zhu D."/>
            <person name="Lee S."/>
            <person name="Bess C."/>
            <person name="Blankenburg K."/>
            <person name="Forbes L."/>
            <person name="Fu Q."/>
            <person name="Gubbala S."/>
            <person name="Hirani K."/>
            <person name="Jayaseelan J.C."/>
            <person name="Lara F."/>
            <person name="Munidasa M."/>
            <person name="Palculict T."/>
            <person name="Patil S."/>
            <person name="Pu L.-L."/>
            <person name="Saada N."/>
            <person name="Tang L."/>
            <person name="Weissenberger G."/>
            <person name="Zhu Y."/>
            <person name="Hemphill L."/>
            <person name="Shang Y."/>
            <person name="Youmans B."/>
            <person name="Ayvaz T."/>
            <person name="Ross M."/>
            <person name="Santibanez J."/>
            <person name="Aqrawi P."/>
            <person name="Gross S."/>
            <person name="Joshi V."/>
            <person name="Fowler G."/>
            <person name="Nazareth L."/>
            <person name="Reid J."/>
            <person name="Worley K."/>
            <person name="Petrosino J."/>
            <person name="Highlander S."/>
            <person name="Gibbs R."/>
        </authorList>
    </citation>
    <scope>NUCLEOTIDE SEQUENCE [LARGE SCALE GENOMIC DNA]</scope>
    <source>
        <strain evidence="3 4">ATCC 51333</strain>
    </source>
</reference>
<dbReference type="HOGENOM" id="CLU_727254_0_0_11"/>
<name>E6M0T0_9ACTO</name>
<dbReference type="Pfam" id="PF00326">
    <property type="entry name" value="Peptidase_S9"/>
    <property type="match status" value="1"/>
</dbReference>
<comment type="caution">
    <text evidence="3">The sequence shown here is derived from an EMBL/GenBank/DDBJ whole genome shotgun (WGS) entry which is preliminary data.</text>
</comment>
<dbReference type="PANTHER" id="PTHR11757">
    <property type="entry name" value="PROTEASE FAMILY S9A OLIGOPEPTIDASE"/>
    <property type="match status" value="1"/>
</dbReference>
<accession>E6M0T0</accession>
<evidence type="ECO:0000256" key="1">
    <source>
        <dbReference type="ARBA" id="ARBA00005228"/>
    </source>
</evidence>
<protein>
    <recommendedName>
        <fullName evidence="2">Peptidase S9 prolyl oligopeptidase catalytic domain-containing protein</fullName>
    </recommendedName>
</protein>
<gene>
    <name evidence="3" type="ORF">HMPREF0388_1663</name>
</gene>
<dbReference type="GO" id="GO:0004252">
    <property type="term" value="F:serine-type endopeptidase activity"/>
    <property type="evidence" value="ECO:0007669"/>
    <property type="project" value="InterPro"/>
</dbReference>
<organism evidence="3 4">
    <name type="scientific">Mobiluncus curtisii ATCC 51333</name>
    <dbReference type="NCBI Taxonomy" id="887326"/>
    <lineage>
        <taxon>Bacteria</taxon>
        <taxon>Bacillati</taxon>
        <taxon>Actinomycetota</taxon>
        <taxon>Actinomycetes</taxon>
        <taxon>Actinomycetales</taxon>
        <taxon>Actinomycetaceae</taxon>
        <taxon>Mobiluncus</taxon>
    </lineage>
</organism>
<feature type="domain" description="Peptidase S9 prolyl oligopeptidase catalytic" evidence="2">
    <location>
        <begin position="175"/>
        <end position="378"/>
    </location>
</feature>
<dbReference type="RefSeq" id="WP_004010044.1">
    <property type="nucleotide sequence ID" value="NZ_GL622340.1"/>
</dbReference>
<dbReference type="InterPro" id="IPR001375">
    <property type="entry name" value="Peptidase_S9_cat"/>
</dbReference>
<evidence type="ECO:0000259" key="2">
    <source>
        <dbReference type="Pfam" id="PF00326"/>
    </source>
</evidence>
<dbReference type="AlphaFoldDB" id="E6M0T0"/>
<dbReference type="PRINTS" id="PR00862">
    <property type="entry name" value="PROLIGOPTASE"/>
</dbReference>
<dbReference type="EMBL" id="AEPY01000011">
    <property type="protein sequence ID" value="EFU79560.1"/>
    <property type="molecule type" value="Genomic_DNA"/>
</dbReference>
<dbReference type="InterPro" id="IPR051543">
    <property type="entry name" value="Serine_Peptidase_S9A"/>
</dbReference>
<evidence type="ECO:0000313" key="4">
    <source>
        <dbReference type="Proteomes" id="UP000005573"/>
    </source>
</evidence>